<sequence>MCSYFLTLPTATRAAKALKDECDSAGEEEVDPAKSDSQQDSLNTPSSTNNQFSNRLQNSGETIASFPTTPTNITTAGTNQNKVISFPVQITNPVKCCKTAETI</sequence>
<protein>
    <submittedName>
        <fullName evidence="2">Uncharacterized protein</fullName>
    </submittedName>
</protein>
<accession>A0AAN8X1H2</accession>
<evidence type="ECO:0000313" key="3">
    <source>
        <dbReference type="Proteomes" id="UP001381693"/>
    </source>
</evidence>
<dbReference type="Proteomes" id="UP001381693">
    <property type="component" value="Unassembled WGS sequence"/>
</dbReference>
<evidence type="ECO:0000313" key="2">
    <source>
        <dbReference type="EMBL" id="KAK7074762.1"/>
    </source>
</evidence>
<proteinExistence type="predicted"/>
<feature type="compositionally biased region" description="Polar residues" evidence="1">
    <location>
        <begin position="35"/>
        <end position="66"/>
    </location>
</feature>
<dbReference type="EMBL" id="JAXCGZ010011465">
    <property type="protein sequence ID" value="KAK7074762.1"/>
    <property type="molecule type" value="Genomic_DNA"/>
</dbReference>
<gene>
    <name evidence="2" type="ORF">SK128_008587</name>
</gene>
<evidence type="ECO:0000256" key="1">
    <source>
        <dbReference type="SAM" id="MobiDB-lite"/>
    </source>
</evidence>
<reference evidence="2 3" key="1">
    <citation type="submission" date="2023-11" db="EMBL/GenBank/DDBJ databases">
        <title>Halocaridina rubra genome assembly.</title>
        <authorList>
            <person name="Smith C."/>
        </authorList>
    </citation>
    <scope>NUCLEOTIDE SEQUENCE [LARGE SCALE GENOMIC DNA]</scope>
    <source>
        <strain evidence="2">EP-1</strain>
        <tissue evidence="2">Whole</tissue>
    </source>
</reference>
<feature type="region of interest" description="Disordered" evidence="1">
    <location>
        <begin position="20"/>
        <end position="80"/>
    </location>
</feature>
<feature type="compositionally biased region" description="Low complexity" evidence="1">
    <location>
        <begin position="67"/>
        <end position="79"/>
    </location>
</feature>
<dbReference type="AlphaFoldDB" id="A0AAN8X1H2"/>
<keyword evidence="3" id="KW-1185">Reference proteome</keyword>
<name>A0AAN8X1H2_HALRR</name>
<comment type="caution">
    <text evidence="2">The sequence shown here is derived from an EMBL/GenBank/DDBJ whole genome shotgun (WGS) entry which is preliminary data.</text>
</comment>
<organism evidence="2 3">
    <name type="scientific">Halocaridina rubra</name>
    <name type="common">Hawaiian red shrimp</name>
    <dbReference type="NCBI Taxonomy" id="373956"/>
    <lineage>
        <taxon>Eukaryota</taxon>
        <taxon>Metazoa</taxon>
        <taxon>Ecdysozoa</taxon>
        <taxon>Arthropoda</taxon>
        <taxon>Crustacea</taxon>
        <taxon>Multicrustacea</taxon>
        <taxon>Malacostraca</taxon>
        <taxon>Eumalacostraca</taxon>
        <taxon>Eucarida</taxon>
        <taxon>Decapoda</taxon>
        <taxon>Pleocyemata</taxon>
        <taxon>Caridea</taxon>
        <taxon>Atyoidea</taxon>
        <taxon>Atyidae</taxon>
        <taxon>Halocaridina</taxon>
    </lineage>
</organism>